<gene>
    <name evidence="2" type="ORF">PCOR1329_LOCUS71624</name>
</gene>
<feature type="region of interest" description="Disordered" evidence="1">
    <location>
        <begin position="1"/>
        <end position="35"/>
    </location>
</feature>
<sequence>MGAAVAQPAFSPPPPDPPWLALPDAPGPEAAATAPVPIAAEDGAGAPGAGASLPAVLARRLILQRGGGCASGVAGMGPLLVAFARKAAKQQDSQRAAAEEGFQDILPWAKCHPAVDERSAFESASAASSRRRRRF</sequence>
<protein>
    <submittedName>
        <fullName evidence="2">Uncharacterized protein</fullName>
    </submittedName>
</protein>
<feature type="compositionally biased region" description="Pro residues" evidence="1">
    <location>
        <begin position="10"/>
        <end position="20"/>
    </location>
</feature>
<name>A0ABN9WZI1_9DINO</name>
<organism evidence="2 3">
    <name type="scientific">Prorocentrum cordatum</name>
    <dbReference type="NCBI Taxonomy" id="2364126"/>
    <lineage>
        <taxon>Eukaryota</taxon>
        <taxon>Sar</taxon>
        <taxon>Alveolata</taxon>
        <taxon>Dinophyceae</taxon>
        <taxon>Prorocentrales</taxon>
        <taxon>Prorocentraceae</taxon>
        <taxon>Prorocentrum</taxon>
    </lineage>
</organism>
<evidence type="ECO:0000313" key="3">
    <source>
        <dbReference type="Proteomes" id="UP001189429"/>
    </source>
</evidence>
<dbReference type="Proteomes" id="UP001189429">
    <property type="component" value="Unassembled WGS sequence"/>
</dbReference>
<keyword evidence="3" id="KW-1185">Reference proteome</keyword>
<proteinExistence type="predicted"/>
<feature type="compositionally biased region" description="Low complexity" evidence="1">
    <location>
        <begin position="21"/>
        <end position="35"/>
    </location>
</feature>
<evidence type="ECO:0000256" key="1">
    <source>
        <dbReference type="SAM" id="MobiDB-lite"/>
    </source>
</evidence>
<dbReference type="EMBL" id="CAUYUJ010019518">
    <property type="protein sequence ID" value="CAK0891780.1"/>
    <property type="molecule type" value="Genomic_DNA"/>
</dbReference>
<reference evidence="2" key="1">
    <citation type="submission" date="2023-10" db="EMBL/GenBank/DDBJ databases">
        <authorList>
            <person name="Chen Y."/>
            <person name="Shah S."/>
            <person name="Dougan E. K."/>
            <person name="Thang M."/>
            <person name="Chan C."/>
        </authorList>
    </citation>
    <scope>NUCLEOTIDE SEQUENCE [LARGE SCALE GENOMIC DNA]</scope>
</reference>
<evidence type="ECO:0000313" key="2">
    <source>
        <dbReference type="EMBL" id="CAK0891780.1"/>
    </source>
</evidence>
<accession>A0ABN9WZI1</accession>
<comment type="caution">
    <text evidence="2">The sequence shown here is derived from an EMBL/GenBank/DDBJ whole genome shotgun (WGS) entry which is preliminary data.</text>
</comment>